<sequence length="150" mass="16227">VLHFTGSANSSVDLTAIHDATDKLWVSFWFKLDSAFDSNSSSDMYLMGKFVNSTNYWDIRLYQGDGGMYLAHREGNGEESVSSSETSWLADTWYHIIASCSTVAGQRMIVNGGTAQTSAGDQTAISLVVSLVAGAYQVDTIGGFIGEMKE</sequence>
<dbReference type="Pfam" id="PF13385">
    <property type="entry name" value="Laminin_G_3"/>
    <property type="match status" value="1"/>
</dbReference>
<proteinExistence type="predicted"/>
<gene>
    <name evidence="1" type="ORF">LCGC14_3145940</name>
</gene>
<feature type="non-terminal residue" evidence="1">
    <location>
        <position position="1"/>
    </location>
</feature>
<dbReference type="InterPro" id="IPR013320">
    <property type="entry name" value="ConA-like_dom_sf"/>
</dbReference>
<evidence type="ECO:0008006" key="2">
    <source>
        <dbReference type="Google" id="ProtNLM"/>
    </source>
</evidence>
<evidence type="ECO:0000313" key="1">
    <source>
        <dbReference type="EMBL" id="KKK48355.1"/>
    </source>
</evidence>
<dbReference type="AlphaFoldDB" id="A0A0F8WJK5"/>
<dbReference type="Gene3D" id="2.60.120.200">
    <property type="match status" value="1"/>
</dbReference>
<comment type="caution">
    <text evidence="1">The sequence shown here is derived from an EMBL/GenBank/DDBJ whole genome shotgun (WGS) entry which is preliminary data.</text>
</comment>
<dbReference type="SUPFAM" id="SSF49899">
    <property type="entry name" value="Concanavalin A-like lectins/glucanases"/>
    <property type="match status" value="1"/>
</dbReference>
<reference evidence="1" key="1">
    <citation type="journal article" date="2015" name="Nature">
        <title>Complex archaea that bridge the gap between prokaryotes and eukaryotes.</title>
        <authorList>
            <person name="Spang A."/>
            <person name="Saw J.H."/>
            <person name="Jorgensen S.L."/>
            <person name="Zaremba-Niedzwiedzka K."/>
            <person name="Martijn J."/>
            <person name="Lind A.E."/>
            <person name="van Eijk R."/>
            <person name="Schleper C."/>
            <person name="Guy L."/>
            <person name="Ettema T.J."/>
        </authorList>
    </citation>
    <scope>NUCLEOTIDE SEQUENCE</scope>
</reference>
<dbReference type="EMBL" id="LAZR01069105">
    <property type="protein sequence ID" value="KKK48355.1"/>
    <property type="molecule type" value="Genomic_DNA"/>
</dbReference>
<protein>
    <recommendedName>
        <fullName evidence="2">LamG-like jellyroll fold domain-containing protein</fullName>
    </recommendedName>
</protein>
<organism evidence="1">
    <name type="scientific">marine sediment metagenome</name>
    <dbReference type="NCBI Taxonomy" id="412755"/>
    <lineage>
        <taxon>unclassified sequences</taxon>
        <taxon>metagenomes</taxon>
        <taxon>ecological metagenomes</taxon>
    </lineage>
</organism>
<accession>A0A0F8WJK5</accession>
<name>A0A0F8WJK5_9ZZZZ</name>